<dbReference type="EMBL" id="JAGFNK010000021">
    <property type="protein sequence ID" value="KAI9511462.1"/>
    <property type="molecule type" value="Genomic_DNA"/>
</dbReference>
<protein>
    <submittedName>
        <fullName evidence="1">DnaJ-domain-containing protein</fullName>
    </submittedName>
</protein>
<comment type="caution">
    <text evidence="1">The sequence shown here is derived from an EMBL/GenBank/DDBJ whole genome shotgun (WGS) entry which is preliminary data.</text>
</comment>
<evidence type="ECO:0000313" key="1">
    <source>
        <dbReference type="EMBL" id="KAI9511462.1"/>
    </source>
</evidence>
<accession>A0ACC0UIY3</accession>
<dbReference type="Proteomes" id="UP001207468">
    <property type="component" value="Unassembled WGS sequence"/>
</dbReference>
<sequence>MPSSTAKAMFSLIGWSYIPDFITGTLLRWAGPYLRTPVTPLHYRLTFAFVVLSYLVYNFLEASLSTPRNFYELLDISPASDGVKIKTAFRAFARRYHPDRVGPEGSDLFVAVREGYEALMEPNKRWAYDRFGAEILSCKECVTQREFLARGLIQSLGFHIVSGLALLFFSAIGRSSSVAFWRYTLFFGHFASELSLLFSPSPSSPEYQGYSILSLFFPTRLAFQHIRLLHQLFMFFSIAVSRVAPVLFPDAEGEASSLFLAQRAAATLEKASNVDRELQNMIDMQMLSVKPLGSKRTDDPDEHTLELLTREMEHLVIENRLTAIPAVSDLGRARSNVLKRVKAQLQDRPHLRKRTLSQSQRSIVPGQLPSPISPLLKRFGGSAGVEVIDVDALPDEKSQPKQRRMAMIELETLRSEAGPTFATCLRARSKSC</sequence>
<proteinExistence type="predicted"/>
<evidence type="ECO:0000313" key="2">
    <source>
        <dbReference type="Proteomes" id="UP001207468"/>
    </source>
</evidence>
<name>A0ACC0UIY3_9AGAM</name>
<organism evidence="1 2">
    <name type="scientific">Russula earlei</name>
    <dbReference type="NCBI Taxonomy" id="71964"/>
    <lineage>
        <taxon>Eukaryota</taxon>
        <taxon>Fungi</taxon>
        <taxon>Dikarya</taxon>
        <taxon>Basidiomycota</taxon>
        <taxon>Agaricomycotina</taxon>
        <taxon>Agaricomycetes</taxon>
        <taxon>Russulales</taxon>
        <taxon>Russulaceae</taxon>
        <taxon>Russula</taxon>
    </lineage>
</organism>
<keyword evidence="2" id="KW-1185">Reference proteome</keyword>
<reference evidence="1" key="1">
    <citation type="submission" date="2021-03" db="EMBL/GenBank/DDBJ databases">
        <title>Evolutionary priming and transition to the ectomycorrhizal habit in an iconic lineage of mushroom-forming fungi: is preadaptation a requirement?</title>
        <authorList>
            <consortium name="DOE Joint Genome Institute"/>
            <person name="Looney B.P."/>
            <person name="Miyauchi S."/>
            <person name="Morin E."/>
            <person name="Drula E."/>
            <person name="Courty P.E."/>
            <person name="Chicoki N."/>
            <person name="Fauchery L."/>
            <person name="Kohler A."/>
            <person name="Kuo A."/>
            <person name="LaButti K."/>
            <person name="Pangilinan J."/>
            <person name="Lipzen A."/>
            <person name="Riley R."/>
            <person name="Andreopoulos W."/>
            <person name="He G."/>
            <person name="Johnson J."/>
            <person name="Barry K.W."/>
            <person name="Grigoriev I.V."/>
            <person name="Nagy L."/>
            <person name="Hibbett D."/>
            <person name="Henrissat B."/>
            <person name="Matheny P.B."/>
            <person name="Labbe J."/>
            <person name="Martin A.F."/>
        </authorList>
    </citation>
    <scope>NUCLEOTIDE SEQUENCE</scope>
    <source>
        <strain evidence="1">BPL698</strain>
    </source>
</reference>
<gene>
    <name evidence="1" type="ORF">F5148DRAFT_325053</name>
</gene>